<feature type="non-terminal residue" evidence="3">
    <location>
        <position position="417"/>
    </location>
</feature>
<dbReference type="InterPro" id="IPR027883">
    <property type="entry name" value="Redic1-like"/>
</dbReference>
<evidence type="ECO:0000256" key="1">
    <source>
        <dbReference type="SAM" id="MobiDB-lite"/>
    </source>
</evidence>
<sequence length="417" mass="47716">MKLLGVLSPVKNSTVSLDLLNLYMVNQISCKKTPEMMRKPVHVNMNRDIKMPLRKHDLELPMSPHCIPSKLCLDDMENNIRHQRLGSKDEVGPAQLSQVMDSHSMFEPQFSRRENCSSTPPSFSAELSSNRHIPKQNFRPKIAPSPWKVAYEKKQNEEFSNVNCSDALVLKLNESQDVLSPSFKTARFGTLFERCNRPGNGNFLTKRPAIIMGEDCGSMDERRQSDFIPEKQSVQYIWRENGKEVSNYLEDVNQPPPSLLSENCDYFVSQNVTNLLNIDQQRIKETFDRCGYDSMRNICVVTSSDKNHSTDGCIGSIFTDPELTFNNSTFNKTSYPEECQPNKSYQKENNNNERNNLSTPFEKDCCPTSSGKKGKLENDYQEKTPQKNIQIYPVTYMGNIHLEKLHSKQSWDVGLGE</sequence>
<organism evidence="2 3">
    <name type="scientific">Galeopterus variegatus</name>
    <name type="common">Malayan flying lemur</name>
    <name type="synonym">Cynocephalus variegatus</name>
    <dbReference type="NCBI Taxonomy" id="482537"/>
    <lineage>
        <taxon>Eukaryota</taxon>
        <taxon>Metazoa</taxon>
        <taxon>Chordata</taxon>
        <taxon>Craniata</taxon>
        <taxon>Vertebrata</taxon>
        <taxon>Euteleostomi</taxon>
        <taxon>Mammalia</taxon>
        <taxon>Eutheria</taxon>
        <taxon>Euarchontoglires</taxon>
        <taxon>Dermoptera</taxon>
        <taxon>Cynocephalidae</taxon>
        <taxon>Galeopterus</taxon>
    </lineage>
</organism>
<keyword evidence="2" id="KW-1185">Reference proteome</keyword>
<dbReference type="Pfam" id="PF15089">
    <property type="entry name" value="Redic1-like"/>
    <property type="match status" value="1"/>
</dbReference>
<dbReference type="PANTHER" id="PTHR35158:SF1">
    <property type="entry name" value="CDNA SEQUENCE CN725425"/>
    <property type="match status" value="1"/>
</dbReference>
<reference evidence="3" key="1">
    <citation type="submission" date="2025-08" db="UniProtKB">
        <authorList>
            <consortium name="RefSeq"/>
        </authorList>
    </citation>
    <scope>IDENTIFICATION</scope>
</reference>
<proteinExistence type="predicted"/>
<protein>
    <submittedName>
        <fullName evidence="3">Uncharacterized protein C12orf40 homolog</fullName>
    </submittedName>
</protein>
<name>A0ABM0QJ56_GALVR</name>
<evidence type="ECO:0000313" key="2">
    <source>
        <dbReference type="Proteomes" id="UP000694923"/>
    </source>
</evidence>
<evidence type="ECO:0000313" key="3">
    <source>
        <dbReference type="RefSeq" id="XP_008568397.1"/>
    </source>
</evidence>
<accession>A0ABM0QJ56</accession>
<dbReference type="GeneID" id="103588493"/>
<dbReference type="PANTHER" id="PTHR35158">
    <property type="entry name" value="CDNA SEQUENCE CN725425"/>
    <property type="match status" value="1"/>
</dbReference>
<gene>
    <name evidence="3" type="primary">LOC103588493</name>
</gene>
<dbReference type="Proteomes" id="UP000694923">
    <property type="component" value="Unplaced"/>
</dbReference>
<dbReference type="RefSeq" id="XP_008568397.1">
    <property type="nucleotide sequence ID" value="XM_008570175.1"/>
</dbReference>
<feature type="region of interest" description="Disordered" evidence="1">
    <location>
        <begin position="336"/>
        <end position="377"/>
    </location>
</feature>